<keyword evidence="1" id="KW-0711">Selenium</keyword>
<organism evidence="3 4">
    <name type="scientific">Pontibacter virosus</name>
    <dbReference type="NCBI Taxonomy" id="1765052"/>
    <lineage>
        <taxon>Bacteria</taxon>
        <taxon>Pseudomonadati</taxon>
        <taxon>Bacteroidota</taxon>
        <taxon>Cytophagia</taxon>
        <taxon>Cytophagales</taxon>
        <taxon>Hymenobacteraceae</taxon>
        <taxon>Pontibacter</taxon>
    </lineage>
</organism>
<proteinExistence type="predicted"/>
<dbReference type="NCBIfam" id="NF008750">
    <property type="entry name" value="PRK11784.1-2"/>
    <property type="match status" value="1"/>
</dbReference>
<dbReference type="PROSITE" id="PS50206">
    <property type="entry name" value="RHODANESE_3"/>
    <property type="match status" value="1"/>
</dbReference>
<dbReference type="PANTHER" id="PTHR30401:SF0">
    <property type="entry name" value="TRNA 2-SELENOURIDINE SYNTHASE"/>
    <property type="match status" value="1"/>
</dbReference>
<keyword evidence="4" id="KW-1185">Reference proteome</keyword>
<evidence type="ECO:0000313" key="3">
    <source>
        <dbReference type="EMBL" id="PVY39301.1"/>
    </source>
</evidence>
<evidence type="ECO:0000256" key="1">
    <source>
        <dbReference type="ARBA" id="ARBA00023266"/>
    </source>
</evidence>
<evidence type="ECO:0000259" key="2">
    <source>
        <dbReference type="PROSITE" id="PS50206"/>
    </source>
</evidence>
<accession>A0A2U1ASG7</accession>
<dbReference type="NCBIfam" id="TIGR03167">
    <property type="entry name" value="tRNA_sel_U_synt"/>
    <property type="match status" value="1"/>
</dbReference>
<protein>
    <submittedName>
        <fullName evidence="3">tRNA 2-selenouridine synthase</fullName>
    </submittedName>
</protein>
<dbReference type="InterPro" id="IPR058840">
    <property type="entry name" value="AAA_SelU"/>
</dbReference>
<reference evidence="3 4" key="1">
    <citation type="submission" date="2018-04" db="EMBL/GenBank/DDBJ databases">
        <title>Genomic Encyclopedia of Type Strains, Phase IV (KMG-IV): sequencing the most valuable type-strain genomes for metagenomic binning, comparative biology and taxonomic classification.</title>
        <authorList>
            <person name="Goeker M."/>
        </authorList>
    </citation>
    <scope>NUCLEOTIDE SEQUENCE [LARGE SCALE GENOMIC DNA]</scope>
    <source>
        <strain evidence="3 4">DSM 100231</strain>
    </source>
</reference>
<dbReference type="PROSITE" id="PS00383">
    <property type="entry name" value="TYR_PHOSPHATASE_1"/>
    <property type="match status" value="1"/>
</dbReference>
<dbReference type="Proteomes" id="UP000245466">
    <property type="component" value="Unassembled WGS sequence"/>
</dbReference>
<dbReference type="InterPro" id="IPR016130">
    <property type="entry name" value="Tyr_Pase_AS"/>
</dbReference>
<dbReference type="SUPFAM" id="SSF52821">
    <property type="entry name" value="Rhodanese/Cell cycle control phosphatase"/>
    <property type="match status" value="1"/>
</dbReference>
<dbReference type="SMART" id="SM00450">
    <property type="entry name" value="RHOD"/>
    <property type="match status" value="1"/>
</dbReference>
<gene>
    <name evidence="3" type="ORF">C8E01_112100</name>
</gene>
<dbReference type="GO" id="GO:0043828">
    <property type="term" value="F:tRNA 2-selenouridine synthase activity"/>
    <property type="evidence" value="ECO:0007669"/>
    <property type="project" value="InterPro"/>
</dbReference>
<dbReference type="InterPro" id="IPR036873">
    <property type="entry name" value="Rhodanese-like_dom_sf"/>
</dbReference>
<comment type="caution">
    <text evidence="3">The sequence shown here is derived from an EMBL/GenBank/DDBJ whole genome shotgun (WGS) entry which is preliminary data.</text>
</comment>
<name>A0A2U1ASG7_9BACT</name>
<dbReference type="InterPro" id="IPR001763">
    <property type="entry name" value="Rhodanese-like_dom"/>
</dbReference>
<dbReference type="Pfam" id="PF26341">
    <property type="entry name" value="AAA_SelU"/>
    <property type="match status" value="1"/>
</dbReference>
<dbReference type="PANTHER" id="PTHR30401">
    <property type="entry name" value="TRNA 2-SELENOURIDINE SYNTHASE"/>
    <property type="match status" value="1"/>
</dbReference>
<evidence type="ECO:0000313" key="4">
    <source>
        <dbReference type="Proteomes" id="UP000245466"/>
    </source>
</evidence>
<sequence length="363" mass="40765">MRYTLVWKIRSSYTCANSNKVINTITIEEFLSKAKQLPVLDARAPKEYAIGRIPQALSFPIFSDEERATVGTAYKQQGHDSAVLIGLDLFGSKMSGFVREAEKLAPSKELLVHCWRGGMRSGAMAWLLDFSGFQVYLLQGGYKAYRQYMHKQFERERPLLVLSGNTGSGKTDLLPYLQQRGQQVIDLEGLASHKGSSFGSIGMAAQPSTEHFENVLGMAMLELDDQKPLWLEDESIGIGKVQMPKSLFNKMQEAPAIVLEVPKTLRIQKLAEEYCRTDPALLEAAILRIKKRLGGLATKEAIEAISAGDMEKMVDIALSYYDKAYTYDLAKKQNVLRLPLETLNPEENARRLVEFARLHQLIK</sequence>
<dbReference type="EMBL" id="QEKI01000012">
    <property type="protein sequence ID" value="PVY39301.1"/>
    <property type="molecule type" value="Genomic_DNA"/>
</dbReference>
<dbReference type="GO" id="GO:0002098">
    <property type="term" value="P:tRNA wobble uridine modification"/>
    <property type="evidence" value="ECO:0007669"/>
    <property type="project" value="InterPro"/>
</dbReference>
<dbReference type="AlphaFoldDB" id="A0A2U1ASG7"/>
<feature type="domain" description="Rhodanese" evidence="2">
    <location>
        <begin position="33"/>
        <end position="154"/>
    </location>
</feature>
<dbReference type="InterPro" id="IPR017582">
    <property type="entry name" value="SelU"/>
</dbReference>
<dbReference type="Gene3D" id="3.40.250.10">
    <property type="entry name" value="Rhodanese-like domain"/>
    <property type="match status" value="1"/>
</dbReference>
<dbReference type="Pfam" id="PF00581">
    <property type="entry name" value="Rhodanese"/>
    <property type="match status" value="1"/>
</dbReference>